<protein>
    <submittedName>
        <fullName evidence="1">Uncharacterized protein</fullName>
    </submittedName>
</protein>
<accession>A0ABV0V3K1</accession>
<evidence type="ECO:0000313" key="1">
    <source>
        <dbReference type="EMBL" id="MEQ2251943.1"/>
    </source>
</evidence>
<proteinExistence type="predicted"/>
<organism evidence="1 2">
    <name type="scientific">Ilyodon furcidens</name>
    <name type="common">goldbreast splitfin</name>
    <dbReference type="NCBI Taxonomy" id="33524"/>
    <lineage>
        <taxon>Eukaryota</taxon>
        <taxon>Metazoa</taxon>
        <taxon>Chordata</taxon>
        <taxon>Craniata</taxon>
        <taxon>Vertebrata</taxon>
        <taxon>Euteleostomi</taxon>
        <taxon>Actinopterygii</taxon>
        <taxon>Neopterygii</taxon>
        <taxon>Teleostei</taxon>
        <taxon>Neoteleostei</taxon>
        <taxon>Acanthomorphata</taxon>
        <taxon>Ovalentaria</taxon>
        <taxon>Atherinomorphae</taxon>
        <taxon>Cyprinodontiformes</taxon>
        <taxon>Goodeidae</taxon>
        <taxon>Ilyodon</taxon>
    </lineage>
</organism>
<sequence length="165" mass="18926">MWCAFSNLTETNSWAVLLLRVKPEVDRAIRKNNNSEPMTVWDNSDLQTFCDLKSLIFPLFSGSTIIFPAGMMDEVVSAHVHYNAHHLFFSAALSALQEMPEQYWTHEEKRSLPYDFMGEFAARCVKSAHSNPSITNKDTFRLQLALKRSTLCFWCEQSLITIVSL</sequence>
<dbReference type="EMBL" id="JAHRIQ010094178">
    <property type="protein sequence ID" value="MEQ2251943.1"/>
    <property type="molecule type" value="Genomic_DNA"/>
</dbReference>
<gene>
    <name evidence="1" type="ORF">ILYODFUR_016428</name>
</gene>
<dbReference type="Proteomes" id="UP001482620">
    <property type="component" value="Unassembled WGS sequence"/>
</dbReference>
<reference evidence="1 2" key="1">
    <citation type="submission" date="2021-06" db="EMBL/GenBank/DDBJ databases">
        <authorList>
            <person name="Palmer J.M."/>
        </authorList>
    </citation>
    <scope>NUCLEOTIDE SEQUENCE [LARGE SCALE GENOMIC DNA]</scope>
    <source>
        <strain evidence="2">if_2019</strain>
        <tissue evidence="1">Muscle</tissue>
    </source>
</reference>
<evidence type="ECO:0000313" key="2">
    <source>
        <dbReference type="Proteomes" id="UP001482620"/>
    </source>
</evidence>
<feature type="non-terminal residue" evidence="1">
    <location>
        <position position="165"/>
    </location>
</feature>
<name>A0ABV0V3K1_9TELE</name>
<comment type="caution">
    <text evidence="1">The sequence shown here is derived from an EMBL/GenBank/DDBJ whole genome shotgun (WGS) entry which is preliminary data.</text>
</comment>
<keyword evidence="2" id="KW-1185">Reference proteome</keyword>